<dbReference type="OrthoDB" id="10250730at2759"/>
<dbReference type="SMART" id="SM00849">
    <property type="entry name" value="Lactamase_B"/>
    <property type="match status" value="1"/>
</dbReference>
<dbReference type="Pfam" id="PF00753">
    <property type="entry name" value="Lactamase_B"/>
    <property type="match status" value="1"/>
</dbReference>
<dbReference type="PANTHER" id="PTHR23200:SF35">
    <property type="entry name" value="METALLO-BETA-LACTAMASE DOMAIN-CONTAINING PROTEIN"/>
    <property type="match status" value="1"/>
</dbReference>
<reference evidence="2 3" key="1">
    <citation type="journal article" date="2017" name="Curr. Biol.">
        <title>Genome architecture and evolution of a unichromosomal asexual nematode.</title>
        <authorList>
            <person name="Fradin H."/>
            <person name="Zegar C."/>
            <person name="Gutwein M."/>
            <person name="Lucas J."/>
            <person name="Kovtun M."/>
            <person name="Corcoran D."/>
            <person name="Baugh L.R."/>
            <person name="Kiontke K."/>
            <person name="Gunsalus K."/>
            <person name="Fitch D.H."/>
            <person name="Piano F."/>
        </authorList>
    </citation>
    <scope>NUCLEOTIDE SEQUENCE [LARGE SCALE GENOMIC DNA]</scope>
    <source>
        <strain evidence="2">PF1309</strain>
    </source>
</reference>
<gene>
    <name evidence="2" type="ORF">WR25_14525</name>
</gene>
<dbReference type="Gene3D" id="3.60.15.10">
    <property type="entry name" value="Ribonuclease Z/Hydroxyacylglutathione hydrolase-like"/>
    <property type="match status" value="1"/>
</dbReference>
<dbReference type="InterPro" id="IPR039344">
    <property type="entry name" value="MBLAC1"/>
</dbReference>
<accession>A0A2A2JU38</accession>
<dbReference type="SUPFAM" id="SSF56281">
    <property type="entry name" value="Metallo-hydrolase/oxidoreductase"/>
    <property type="match status" value="1"/>
</dbReference>
<comment type="caution">
    <text evidence="2">The sequence shown here is derived from an EMBL/GenBank/DDBJ whole genome shotgun (WGS) entry which is preliminary data.</text>
</comment>
<dbReference type="InterPro" id="IPR001279">
    <property type="entry name" value="Metallo-B-lactamas"/>
</dbReference>
<name>A0A2A2JU38_9BILA</name>
<dbReference type="AlphaFoldDB" id="A0A2A2JU38"/>
<evidence type="ECO:0000313" key="2">
    <source>
        <dbReference type="EMBL" id="PAV65201.1"/>
    </source>
</evidence>
<dbReference type="CDD" id="cd07711">
    <property type="entry name" value="MBLAC1-like_MBL-fold"/>
    <property type="match status" value="1"/>
</dbReference>
<organism evidence="2 3">
    <name type="scientific">Diploscapter pachys</name>
    <dbReference type="NCBI Taxonomy" id="2018661"/>
    <lineage>
        <taxon>Eukaryota</taxon>
        <taxon>Metazoa</taxon>
        <taxon>Ecdysozoa</taxon>
        <taxon>Nematoda</taxon>
        <taxon>Chromadorea</taxon>
        <taxon>Rhabditida</taxon>
        <taxon>Rhabditina</taxon>
        <taxon>Rhabditomorpha</taxon>
        <taxon>Rhabditoidea</taxon>
        <taxon>Rhabditidae</taxon>
        <taxon>Diploscapter</taxon>
    </lineage>
</organism>
<sequence length="207" mass="23208">MVEVDQIIVGYCRDLGDNKCAATGSVTLIKDQGKNILVDCGDPWNGDQIKEGLEKNNLDPDQIDYLIITHGHSDHCGNMSMFKNSTILMAEGVAKCANNEYTCYDVENSYQISENVDVLYMDGHTDIDLAIIAKNTDKGTIVVAGDLIEDKNDRETNSWRFVSKYPERQELSRKRIFEIGDYIIPGHGEGFKKVSCIPHPLHTQTHL</sequence>
<dbReference type="Proteomes" id="UP000218231">
    <property type="component" value="Unassembled WGS sequence"/>
</dbReference>
<dbReference type="InterPro" id="IPR036866">
    <property type="entry name" value="RibonucZ/Hydroxyglut_hydro"/>
</dbReference>
<proteinExistence type="predicted"/>
<dbReference type="EMBL" id="LIAE01010218">
    <property type="protein sequence ID" value="PAV65201.1"/>
    <property type="molecule type" value="Genomic_DNA"/>
</dbReference>
<evidence type="ECO:0000313" key="3">
    <source>
        <dbReference type="Proteomes" id="UP000218231"/>
    </source>
</evidence>
<keyword evidence="3" id="KW-1185">Reference proteome</keyword>
<protein>
    <recommendedName>
        <fullName evidence="1">Metallo-beta-lactamase domain-containing protein</fullName>
    </recommendedName>
</protein>
<evidence type="ECO:0000259" key="1">
    <source>
        <dbReference type="SMART" id="SM00849"/>
    </source>
</evidence>
<dbReference type="STRING" id="2018661.A0A2A2JU38"/>
<dbReference type="PANTHER" id="PTHR23200">
    <property type="entry name" value="METALLO-BETA-LACTAMASE DOMAIN-CONTAINING PROTEIN 1"/>
    <property type="match status" value="1"/>
</dbReference>
<feature type="domain" description="Metallo-beta-lactamase" evidence="1">
    <location>
        <begin position="23"/>
        <end position="187"/>
    </location>
</feature>